<dbReference type="KEGG" id="pmal:PMUG01_10027200"/>
<protein>
    <recommendedName>
        <fullName evidence="6">UTP-monosaccharide-1-phosphate uridylyltransferase</fullName>
        <ecNumber evidence="6">2.7.7.64</ecNumber>
    </recommendedName>
</protein>
<reference evidence="11" key="2">
    <citation type="submission" date="2016-05" db="EMBL/GenBank/DDBJ databases">
        <authorList>
            <person name="Naeem Raeece"/>
        </authorList>
    </citation>
    <scope>NUCLEOTIDE SEQUENCE [LARGE SCALE GENOMIC DNA]</scope>
</reference>
<evidence type="ECO:0000313" key="11">
    <source>
        <dbReference type="Proteomes" id="UP000078597"/>
    </source>
</evidence>
<comment type="catalytic activity">
    <reaction evidence="7">
        <text>a monosaccharide 1-phosphate + UTP + H(+) = a UDP-monosaccharide + diphosphate</text>
        <dbReference type="Rhea" id="RHEA:13205"/>
        <dbReference type="ChEBI" id="CHEBI:15378"/>
        <dbReference type="ChEBI" id="CHEBI:33019"/>
        <dbReference type="ChEBI" id="CHEBI:46398"/>
        <dbReference type="ChEBI" id="CHEBI:140358"/>
        <dbReference type="ChEBI" id="CHEBI:140359"/>
        <dbReference type="EC" id="2.7.7.64"/>
    </reaction>
</comment>
<proteinExistence type="inferred from homology"/>
<accession>A0A1A8W2Y4</accession>
<evidence type="ECO:0000313" key="9">
    <source>
        <dbReference type="EMBL" id="SBS86327.1"/>
    </source>
</evidence>
<dbReference type="OMA" id="VMGENTQ"/>
<evidence type="ECO:0000256" key="3">
    <source>
        <dbReference type="ARBA" id="ARBA00022679"/>
    </source>
</evidence>
<comment type="cofactor">
    <cofactor evidence="1">
        <name>Mn(2+)</name>
        <dbReference type="ChEBI" id="CHEBI:29035"/>
    </cofactor>
</comment>
<evidence type="ECO:0000256" key="1">
    <source>
        <dbReference type="ARBA" id="ARBA00001936"/>
    </source>
</evidence>
<dbReference type="GeneID" id="39869272"/>
<dbReference type="PANTHER" id="PTHR11952">
    <property type="entry name" value="UDP- GLUCOSE PYROPHOSPHORYLASE"/>
    <property type="match status" value="1"/>
</dbReference>
<feature type="region of interest" description="Disordered" evidence="8">
    <location>
        <begin position="545"/>
        <end position="572"/>
    </location>
</feature>
<reference evidence="9" key="1">
    <citation type="submission" date="2016-05" db="EMBL/GenBank/DDBJ databases">
        <authorList>
            <person name="Lavstsen T."/>
            <person name="Jespersen J.S."/>
        </authorList>
    </citation>
    <scope>NUCLEOTIDE SEQUENCE [LARGE SCALE GENOMIC DNA]</scope>
</reference>
<dbReference type="GO" id="GO:0051748">
    <property type="term" value="F:UTP-monosaccharide-1-phosphate uridylyltransferase activity"/>
    <property type="evidence" value="ECO:0007669"/>
    <property type="project" value="UniProtKB-EC"/>
</dbReference>
<dbReference type="EMBL" id="FLQW01000845">
    <property type="protein sequence ID" value="SBS86327.1"/>
    <property type="molecule type" value="Genomic_DNA"/>
</dbReference>
<comment type="similarity">
    <text evidence="5">Belongs to the USP family.</text>
</comment>
<gene>
    <name evidence="10" type="primary">PmUG01_10027200</name>
    <name evidence="9" type="ORF">PMALA_015680</name>
    <name evidence="10" type="ORF">PMUG01_10027200</name>
</gene>
<evidence type="ECO:0000256" key="2">
    <source>
        <dbReference type="ARBA" id="ARBA00001946"/>
    </source>
</evidence>
<name>A0A1A8W2Y4_PLAMA</name>
<evidence type="ECO:0000256" key="5">
    <source>
        <dbReference type="ARBA" id="ARBA00038047"/>
    </source>
</evidence>
<organism evidence="9 11">
    <name type="scientific">Plasmodium malariae</name>
    <dbReference type="NCBI Taxonomy" id="5858"/>
    <lineage>
        <taxon>Eukaryota</taxon>
        <taxon>Sar</taxon>
        <taxon>Alveolata</taxon>
        <taxon>Apicomplexa</taxon>
        <taxon>Aconoidasida</taxon>
        <taxon>Haemosporida</taxon>
        <taxon>Plasmodiidae</taxon>
        <taxon>Plasmodium</taxon>
        <taxon>Plasmodium (Plasmodium)</taxon>
    </lineage>
</organism>
<dbReference type="Gene3D" id="2.160.10.30">
    <property type="match status" value="1"/>
</dbReference>
<evidence type="ECO:0000313" key="10">
    <source>
        <dbReference type="EMBL" id="SCN44839.1"/>
    </source>
</evidence>
<dbReference type="Pfam" id="PF01704">
    <property type="entry name" value="UDPGP"/>
    <property type="match status" value="1"/>
</dbReference>
<dbReference type="InterPro" id="IPR029044">
    <property type="entry name" value="Nucleotide-diphossugar_trans"/>
</dbReference>
<dbReference type="GO" id="GO:0006048">
    <property type="term" value="P:UDP-N-acetylglucosamine biosynthetic process"/>
    <property type="evidence" value="ECO:0007669"/>
    <property type="project" value="TreeGrafter"/>
</dbReference>
<keyword evidence="4 9" id="KW-0548">Nucleotidyltransferase</keyword>
<dbReference type="InterPro" id="IPR039741">
    <property type="entry name" value="UDP-sugar_pyrophosphorylase"/>
</dbReference>
<dbReference type="Proteomes" id="UP000078597">
    <property type="component" value="Unassembled WGS sequence"/>
</dbReference>
<evidence type="ECO:0000256" key="6">
    <source>
        <dbReference type="ARBA" id="ARBA00039080"/>
    </source>
</evidence>
<dbReference type="Gene3D" id="3.90.550.10">
    <property type="entry name" value="Spore Coat Polysaccharide Biosynthesis Protein SpsA, Chain A"/>
    <property type="match status" value="1"/>
</dbReference>
<comment type="cofactor">
    <cofactor evidence="2">
        <name>Mg(2+)</name>
        <dbReference type="ChEBI" id="CHEBI:18420"/>
    </cofactor>
</comment>
<dbReference type="RefSeq" id="XP_028862047.1">
    <property type="nucleotide sequence ID" value="XM_029005460.1"/>
</dbReference>
<dbReference type="OrthoDB" id="532420at2759"/>
<dbReference type="GO" id="GO:0003977">
    <property type="term" value="F:UDP-N-acetylglucosamine diphosphorylase activity"/>
    <property type="evidence" value="ECO:0007669"/>
    <property type="project" value="TreeGrafter"/>
</dbReference>
<evidence type="ECO:0000256" key="7">
    <source>
        <dbReference type="ARBA" id="ARBA00048259"/>
    </source>
</evidence>
<keyword evidence="12" id="KW-1185">Reference proteome</keyword>
<dbReference type="SUPFAM" id="SSF53448">
    <property type="entry name" value="Nucleotide-diphospho-sugar transferases"/>
    <property type="match status" value="1"/>
</dbReference>
<reference evidence="10 12" key="3">
    <citation type="submission" date="2016-06" db="EMBL/GenBank/DDBJ databases">
        <authorList>
            <consortium name="Pathogen Informatics"/>
        </authorList>
    </citation>
    <scope>NUCLEOTIDE SEQUENCE [LARGE SCALE GENOMIC DNA]</scope>
</reference>
<dbReference type="InterPro" id="IPR002618">
    <property type="entry name" value="UDPGP_fam"/>
</dbReference>
<evidence type="ECO:0000313" key="12">
    <source>
        <dbReference type="Proteomes" id="UP000219813"/>
    </source>
</evidence>
<dbReference type="AlphaFoldDB" id="A0A1A8W2Y4"/>
<dbReference type="VEuPathDB" id="PlasmoDB:PmUG01_10027200"/>
<evidence type="ECO:0000256" key="8">
    <source>
        <dbReference type="SAM" id="MobiDB-lite"/>
    </source>
</evidence>
<evidence type="ECO:0000256" key="4">
    <source>
        <dbReference type="ARBA" id="ARBA00022695"/>
    </source>
</evidence>
<dbReference type="EMBL" id="LT594631">
    <property type="protein sequence ID" value="SCN44839.1"/>
    <property type="molecule type" value="Genomic_DNA"/>
</dbReference>
<keyword evidence="3 9" id="KW-0808">Transferase</keyword>
<dbReference type="PANTHER" id="PTHR11952:SF9">
    <property type="entry name" value="UDP-SUGAR PYROPHOSPHORYLASE"/>
    <property type="match status" value="1"/>
</dbReference>
<dbReference type="EC" id="2.7.7.64" evidence="6"/>
<dbReference type="Proteomes" id="UP000219813">
    <property type="component" value="Chromosome 10"/>
</dbReference>
<sequence length="778" mass="89540">MEKIKDLIKIVGDENKRYIYDLIETDQMELLNHEGLNEITIFDIIKQIKEFEVVYPDGLVKYVERAKTLLKKSERATNKYANCMIEQPDNLTKIKFHWKNSCPQFNECSDTDNKLYMHSLYVETNKNGVNTSSSISNNTNEDSFDEGTVLACNSFSLTEDGSTPVTNTSTDEIVQTDQYSKNGVILPSEMRSMNKEEEDERVAAISAVSSASYASPSSGVLPPNISVIEEYIYYENIGLQEIDRVCFILLAGGLGERLNHKDIKLKLITDVVSEKTYIEYYCNYLKAFQDFIKKNKNKEIDIPFIIMLSDDTYEKTIDFFQCNKYFFLKKSQIYFLKQKKVFCFKDNEAHLDFIYKNNTFYFSKKPHGHGDIHSLISKHIEIDDLVRKGYKYLYFFQDTNALAIKVLFVCLGVTIKKELHMNFLAISRKPGEEIGAICKCTNTDTCMNVVNIEYNLLGSIIEQTNNKELVDTEGYSLYPGNTGAILFEITKYNEILKKTNGIVPEYMNPKYTDNTRQYFMHPTRVESMMQDFAYLYFSHEKGTEWNAEGPESKGKKKKIINKNKSSPDRQNGDSNGNCCCNANYRYSRVGVTQLDRALCFSAVKNNSFNAQRKTQNNNVHPECIYSAEADLYYSNCAFIELACTYNRKNFNMGKMDNKTFNGVRYCMPPKVLIEPQFAFTLTHLINKIKGNIMISNNSTLWIKSDTIITNLYLDGTLVIERLNAEDSTTTPFILDQSLYIKNRGYELVPLHHKSNDHPDNLKMRGYKLVKREALIISG</sequence>